<feature type="signal peptide" evidence="2">
    <location>
        <begin position="1"/>
        <end position="34"/>
    </location>
</feature>
<proteinExistence type="predicted"/>
<evidence type="ECO:0000256" key="1">
    <source>
        <dbReference type="ARBA" id="ARBA00022729"/>
    </source>
</evidence>
<accession>A0ABP9H3T3</accession>
<protein>
    <recommendedName>
        <fullName evidence="3">Secretion system C-terminal sorting domain-containing protein</fullName>
    </recommendedName>
</protein>
<dbReference type="NCBIfam" id="TIGR04183">
    <property type="entry name" value="Por_Secre_tail"/>
    <property type="match status" value="1"/>
</dbReference>
<name>A0ABP9H3T3_9FLAO</name>
<evidence type="ECO:0000256" key="2">
    <source>
        <dbReference type="SAM" id="SignalP"/>
    </source>
</evidence>
<dbReference type="SUPFAM" id="SSF49785">
    <property type="entry name" value="Galactose-binding domain-like"/>
    <property type="match status" value="1"/>
</dbReference>
<dbReference type="Pfam" id="PF15892">
    <property type="entry name" value="BNR_4"/>
    <property type="match status" value="1"/>
</dbReference>
<sequence>MDKRKDTFTIKNIKMKKYCLGLCLLLVFCSLVEAQKELVATLDSSTRVSGNGEGGLFFAGTKNVNFRFGQRISPHGDCVDVVNGYAFVTWYKGGMDTRNLMLSRKNLNVPNSNWVTIEFPHKHVGQGGELLKGTGIRGDSHNTAAIGVSTIDNTIHILYDMHAYRSSSLPNDFFNYSVSKANMAFVPDNEFTLDIFNPKRNYLKSGEDYERMTYPMIHRADDGSLIARYRQGGSGNGDILFAHYDGSVWSNNWLFHEGTLALPNRNNMYGGERFLNGKFYSGFSIRYATNNDTNTSNGYMLNSGLYYAYTNGIPKNASTPWFDVNDTSISLPIRNNINPNIDPVQIAQPGDDYGTATLPRSSSDPAWTVTENGAIHYVQRVDNRNVHYYKLTTDTNFSSNVGGLIPNPQTRGELYSYKNHVIMVELLGGKVNIKTTLEGQNDWKIVYTGTESINFAHFDAFVAGNKLYVYLMENTGNNTPGVGDKRPLYFQEFTLSETDSPVLIALEAEDYTTASNDINVGSSTSASGGEYIDAFSSNQFIEHKFQVTTPGVYDFILLAANRNRDDSIMDIEINGTLYEDVLITRTFDWNVYLETIIPDITLNQGENTVRVTQRRSLSSEPDKIMFALKSTLSTNNFTNQEVLVYPNPSKGIFNIQSNFRNLRYNLVNIQGQVIQSGKVSQNKVDVSIPVQGVYFLELSNEKGNKLVKKVVIQ</sequence>
<feature type="chain" id="PRO_5046458029" description="Secretion system C-terminal sorting domain-containing protein" evidence="2">
    <location>
        <begin position="35"/>
        <end position="713"/>
    </location>
</feature>
<evidence type="ECO:0000313" key="5">
    <source>
        <dbReference type="Proteomes" id="UP001501692"/>
    </source>
</evidence>
<keyword evidence="5" id="KW-1185">Reference proteome</keyword>
<keyword evidence="1 2" id="KW-0732">Signal</keyword>
<dbReference type="InterPro" id="IPR026444">
    <property type="entry name" value="Secre_tail"/>
</dbReference>
<gene>
    <name evidence="4" type="ORF">GCM10023315_02480</name>
</gene>
<organism evidence="4 5">
    <name type="scientific">Algibacter aquimarinus</name>
    <dbReference type="NCBI Taxonomy" id="1136748"/>
    <lineage>
        <taxon>Bacteria</taxon>
        <taxon>Pseudomonadati</taxon>
        <taxon>Bacteroidota</taxon>
        <taxon>Flavobacteriia</taxon>
        <taxon>Flavobacteriales</taxon>
        <taxon>Flavobacteriaceae</taxon>
        <taxon>Algibacter</taxon>
    </lineage>
</organism>
<feature type="domain" description="Secretion system C-terminal sorting" evidence="3">
    <location>
        <begin position="644"/>
        <end position="712"/>
    </location>
</feature>
<dbReference type="EMBL" id="BAABJK010000002">
    <property type="protein sequence ID" value="GAA4958495.1"/>
    <property type="molecule type" value="Genomic_DNA"/>
</dbReference>
<dbReference type="Pfam" id="PF18962">
    <property type="entry name" value="Por_Secre_tail"/>
    <property type="match status" value="1"/>
</dbReference>
<dbReference type="InterPro" id="IPR008979">
    <property type="entry name" value="Galactose-bd-like_sf"/>
</dbReference>
<dbReference type="Gene3D" id="2.60.120.260">
    <property type="entry name" value="Galactose-binding domain-like"/>
    <property type="match status" value="1"/>
</dbReference>
<comment type="caution">
    <text evidence="4">The sequence shown here is derived from an EMBL/GenBank/DDBJ whole genome shotgun (WGS) entry which is preliminary data.</text>
</comment>
<dbReference type="Proteomes" id="UP001501692">
    <property type="component" value="Unassembled WGS sequence"/>
</dbReference>
<evidence type="ECO:0000313" key="4">
    <source>
        <dbReference type="EMBL" id="GAA4958495.1"/>
    </source>
</evidence>
<reference evidence="5" key="1">
    <citation type="journal article" date="2019" name="Int. J. Syst. Evol. Microbiol.">
        <title>The Global Catalogue of Microorganisms (GCM) 10K type strain sequencing project: providing services to taxonomists for standard genome sequencing and annotation.</title>
        <authorList>
            <consortium name="The Broad Institute Genomics Platform"/>
            <consortium name="The Broad Institute Genome Sequencing Center for Infectious Disease"/>
            <person name="Wu L."/>
            <person name="Ma J."/>
        </authorList>
    </citation>
    <scope>NUCLEOTIDE SEQUENCE [LARGE SCALE GENOMIC DNA]</scope>
    <source>
        <strain evidence="5">JCM 18287</strain>
    </source>
</reference>
<evidence type="ECO:0000259" key="3">
    <source>
        <dbReference type="Pfam" id="PF18962"/>
    </source>
</evidence>